<dbReference type="EMBL" id="JACCJC010000093">
    <property type="protein sequence ID" value="KAF6226045.1"/>
    <property type="molecule type" value="Genomic_DNA"/>
</dbReference>
<evidence type="ECO:0000256" key="1">
    <source>
        <dbReference type="SAM" id="MobiDB-lite"/>
    </source>
</evidence>
<dbReference type="GO" id="GO:0006874">
    <property type="term" value="P:intracellular calcium ion homeostasis"/>
    <property type="evidence" value="ECO:0007669"/>
    <property type="project" value="TreeGrafter"/>
</dbReference>
<feature type="domain" description="CID" evidence="2">
    <location>
        <begin position="25"/>
        <end position="190"/>
    </location>
</feature>
<feature type="compositionally biased region" description="Basic residues" evidence="1">
    <location>
        <begin position="407"/>
        <end position="420"/>
    </location>
</feature>
<accession>A0A8H6CMC1</accession>
<feature type="compositionally biased region" description="Pro residues" evidence="1">
    <location>
        <begin position="477"/>
        <end position="499"/>
    </location>
</feature>
<dbReference type="GO" id="GO:0048471">
    <property type="term" value="C:perinuclear region of cytoplasm"/>
    <property type="evidence" value="ECO:0007669"/>
    <property type="project" value="TreeGrafter"/>
</dbReference>
<reference evidence="3 4" key="1">
    <citation type="journal article" date="2020" name="Genomics">
        <title>Complete, high-quality genomes from long-read metagenomic sequencing of two wolf lichen thalli reveals enigmatic genome architecture.</title>
        <authorList>
            <person name="McKenzie S.K."/>
            <person name="Walston R.F."/>
            <person name="Allen J.L."/>
        </authorList>
    </citation>
    <scope>NUCLEOTIDE SEQUENCE [LARGE SCALE GENOMIC DNA]</scope>
    <source>
        <strain evidence="3">WasteWater2</strain>
    </source>
</reference>
<feature type="region of interest" description="Disordered" evidence="1">
    <location>
        <begin position="348"/>
        <end position="588"/>
    </location>
</feature>
<protein>
    <recommendedName>
        <fullName evidence="2">CID domain-containing protein</fullName>
    </recommendedName>
</protein>
<dbReference type="PANTHER" id="PTHR12323">
    <property type="entry name" value="SR-RELATED CTD ASSOCIATED FACTOR 6"/>
    <property type="match status" value="1"/>
</dbReference>
<dbReference type="AlphaFoldDB" id="A0A8H6CMC1"/>
<feature type="compositionally biased region" description="Polar residues" evidence="1">
    <location>
        <begin position="528"/>
        <end position="541"/>
    </location>
</feature>
<dbReference type="PROSITE" id="PS51391">
    <property type="entry name" value="CID"/>
    <property type="match status" value="1"/>
</dbReference>
<dbReference type="InterPro" id="IPR008942">
    <property type="entry name" value="ENTH_VHS"/>
</dbReference>
<dbReference type="Proteomes" id="UP000578531">
    <property type="component" value="Unassembled WGS sequence"/>
</dbReference>
<dbReference type="GeneID" id="59294169"/>
<keyword evidence="4" id="KW-1185">Reference proteome</keyword>
<feature type="compositionally biased region" description="Basic and acidic residues" evidence="1">
    <location>
        <begin position="369"/>
        <end position="379"/>
    </location>
</feature>
<dbReference type="RefSeq" id="XP_037158712.1">
    <property type="nucleotide sequence ID" value="XM_037314404.1"/>
</dbReference>
<proteinExistence type="predicted"/>
<dbReference type="Gene3D" id="1.25.40.90">
    <property type="match status" value="1"/>
</dbReference>
<sequence>MASHSLAIAKASLAAGMIRPDPTSVPKLEIARFHTLLEAVLRQCSSANIQLCKDWLLKNIIPSAARTTAIGKYLVALSLSFAKAAYGDDQKPARETAPSAPRRQLHVLYLLNDLLHHTKYHIESPSAYSIMNENFQSCLVDLFGAASAYSLKVYVKQHKCITDLLDIWEGQGYYQSSYIQKLRDTASAASKVGHANTDEDTKLSGEALSEERKDAPYILPPSHGDPLTPFYDLPAGNMMPHVMPNSARAVNPQLVKALQFTAGPADENLVKAVKDFLKNVDSLDAHGFEGRQDDMDIDELGQSVLGDEVTGNILEGEGYYGWSKAFCEKMKKRGVGLGDIGKIMGRAGSIDRSLSPRKRRRYSDAGSSRSRDRTMDRSRSSSLSSDQGSRRRDSQRPSSKSRNLSRERRRYRSLRSRSRSRSPPYSPPQTVSVFQRPPPPASPQPMQQTQARRPSPPSSMPFQHPFSKGFPLGPGAVPIPPPPPPNYHGPWPPPPPPMPNLNRVNAVPAPAPPTGPKIGQNHGAAATQRGSHSGLQSQAPQNFGGWGQQQLGHVSEFPYGDRGGTQQPFNGNIQNSRGRGYGRGGWTR</sequence>
<evidence type="ECO:0000313" key="3">
    <source>
        <dbReference type="EMBL" id="KAF6226045.1"/>
    </source>
</evidence>
<feature type="compositionally biased region" description="Gly residues" evidence="1">
    <location>
        <begin position="579"/>
        <end position="588"/>
    </location>
</feature>
<gene>
    <name evidence="3" type="ORF">HO173_012535</name>
</gene>
<evidence type="ECO:0000259" key="2">
    <source>
        <dbReference type="PROSITE" id="PS51391"/>
    </source>
</evidence>
<feature type="compositionally biased region" description="Polar residues" evidence="1">
    <location>
        <begin position="564"/>
        <end position="576"/>
    </location>
</feature>
<dbReference type="OrthoDB" id="21470at2759"/>
<name>A0A8H6CMC1_9LECA</name>
<dbReference type="Pfam" id="PF04818">
    <property type="entry name" value="CID"/>
    <property type="match status" value="1"/>
</dbReference>
<dbReference type="PANTHER" id="PTHR12323:SF0">
    <property type="entry name" value="CALCIUM HOMEOSTASIS ENDOPLASMIC RETICULUM PROTEIN"/>
    <property type="match status" value="1"/>
</dbReference>
<comment type="caution">
    <text evidence="3">The sequence shown here is derived from an EMBL/GenBank/DDBJ whole genome shotgun (WGS) entry which is preliminary data.</text>
</comment>
<organism evidence="3 4">
    <name type="scientific">Letharia columbiana</name>
    <dbReference type="NCBI Taxonomy" id="112416"/>
    <lineage>
        <taxon>Eukaryota</taxon>
        <taxon>Fungi</taxon>
        <taxon>Dikarya</taxon>
        <taxon>Ascomycota</taxon>
        <taxon>Pezizomycotina</taxon>
        <taxon>Lecanoromycetes</taxon>
        <taxon>OSLEUM clade</taxon>
        <taxon>Lecanoromycetidae</taxon>
        <taxon>Lecanorales</taxon>
        <taxon>Lecanorineae</taxon>
        <taxon>Parmeliaceae</taxon>
        <taxon>Letharia</taxon>
    </lineage>
</organism>
<dbReference type="InterPro" id="IPR006569">
    <property type="entry name" value="CID_dom"/>
</dbReference>
<evidence type="ECO:0000313" key="4">
    <source>
        <dbReference type="Proteomes" id="UP000578531"/>
    </source>
</evidence>